<dbReference type="PRINTS" id="PR00723">
    <property type="entry name" value="SUBTILISIN"/>
</dbReference>
<evidence type="ECO:0000313" key="10">
    <source>
        <dbReference type="Proteomes" id="UP000515514"/>
    </source>
</evidence>
<feature type="domain" description="Secretion system C-terminal sorting" evidence="8">
    <location>
        <begin position="467"/>
        <end position="537"/>
    </location>
</feature>
<protein>
    <submittedName>
        <fullName evidence="9">Exported serine protease</fullName>
    </submittedName>
</protein>
<dbReference type="NCBIfam" id="TIGR04183">
    <property type="entry name" value="Por_Secre_tail"/>
    <property type="match status" value="1"/>
</dbReference>
<reference evidence="9 10" key="1">
    <citation type="submission" date="2020-04" db="EMBL/GenBank/DDBJ databases">
        <title>Genome sequence of Altibacter aquimarinus strain ALE3EI.</title>
        <authorList>
            <person name="Oh H.-M."/>
            <person name="Jang D."/>
        </authorList>
    </citation>
    <scope>NUCLEOTIDE SEQUENCE [LARGE SCALE GENOMIC DNA]</scope>
    <source>
        <strain evidence="9 10">ALE3EI</strain>
    </source>
</reference>
<dbReference type="InterPro" id="IPR000209">
    <property type="entry name" value="Peptidase_S8/S53_dom"/>
</dbReference>
<dbReference type="PROSITE" id="PS51892">
    <property type="entry name" value="SUBTILASE"/>
    <property type="match status" value="1"/>
</dbReference>
<dbReference type="PROSITE" id="PS00138">
    <property type="entry name" value="SUBTILASE_SER"/>
    <property type="match status" value="1"/>
</dbReference>
<dbReference type="Pfam" id="PF18962">
    <property type="entry name" value="Por_Secre_tail"/>
    <property type="match status" value="1"/>
</dbReference>
<evidence type="ECO:0000256" key="4">
    <source>
        <dbReference type="ARBA" id="ARBA00022801"/>
    </source>
</evidence>
<dbReference type="InterPro" id="IPR023828">
    <property type="entry name" value="Peptidase_S8_Ser-AS"/>
</dbReference>
<name>A0A7G8PVF8_9FLAO</name>
<dbReference type="InterPro" id="IPR026444">
    <property type="entry name" value="Secre_tail"/>
</dbReference>
<dbReference type="Gene3D" id="3.40.50.200">
    <property type="entry name" value="Peptidase S8/S53 domain"/>
    <property type="match status" value="1"/>
</dbReference>
<evidence type="ECO:0000256" key="1">
    <source>
        <dbReference type="ARBA" id="ARBA00011073"/>
    </source>
</evidence>
<organism evidence="9 10">
    <name type="scientific">Constantimarinum furrinae</name>
    <dbReference type="NCBI Taxonomy" id="2562285"/>
    <lineage>
        <taxon>Bacteria</taxon>
        <taxon>Pseudomonadati</taxon>
        <taxon>Bacteroidota</taxon>
        <taxon>Flavobacteriia</taxon>
        <taxon>Flavobacteriales</taxon>
        <taxon>Flavobacteriaceae</taxon>
        <taxon>Altibacter/Constantimarinum group</taxon>
        <taxon>Constantimarinum</taxon>
    </lineage>
</organism>
<dbReference type="PANTHER" id="PTHR43806">
    <property type="entry name" value="PEPTIDASE S8"/>
    <property type="match status" value="1"/>
</dbReference>
<dbReference type="InterPro" id="IPR015500">
    <property type="entry name" value="Peptidase_S8_subtilisin-rel"/>
</dbReference>
<dbReference type="PANTHER" id="PTHR43806:SF67">
    <property type="entry name" value="EGF-LIKE DOMAIN-CONTAINING PROTEIN"/>
    <property type="match status" value="1"/>
</dbReference>
<dbReference type="Pfam" id="PF00082">
    <property type="entry name" value="Peptidase_S8"/>
    <property type="match status" value="1"/>
</dbReference>
<dbReference type="Proteomes" id="UP000515514">
    <property type="component" value="Chromosome"/>
</dbReference>
<dbReference type="GO" id="GO:0006508">
    <property type="term" value="P:proteolysis"/>
    <property type="evidence" value="ECO:0007669"/>
    <property type="project" value="UniProtKB-KW"/>
</dbReference>
<keyword evidence="5 6" id="KW-0720">Serine protease</keyword>
<feature type="domain" description="Peptidase S8/S53" evidence="7">
    <location>
        <begin position="168"/>
        <end position="440"/>
    </location>
</feature>
<dbReference type="PIRSF" id="PIRSF037903">
    <property type="entry name" value="Subtilisin_rel_GFO_2223"/>
    <property type="match status" value="1"/>
</dbReference>
<feature type="active site" description="Charge relay system" evidence="6">
    <location>
        <position position="177"/>
    </location>
</feature>
<dbReference type="SUPFAM" id="SSF52743">
    <property type="entry name" value="Subtilisin-like"/>
    <property type="match status" value="1"/>
</dbReference>
<evidence type="ECO:0000256" key="2">
    <source>
        <dbReference type="ARBA" id="ARBA00022670"/>
    </source>
</evidence>
<evidence type="ECO:0000259" key="8">
    <source>
        <dbReference type="Pfam" id="PF18962"/>
    </source>
</evidence>
<dbReference type="AlphaFoldDB" id="A0A7G8PVF8"/>
<dbReference type="KEGG" id="alti:ALE3EI_1775"/>
<proteinExistence type="inferred from homology"/>
<dbReference type="GO" id="GO:0004252">
    <property type="term" value="F:serine-type endopeptidase activity"/>
    <property type="evidence" value="ECO:0007669"/>
    <property type="project" value="UniProtKB-UniRule"/>
</dbReference>
<feature type="active site" description="Charge relay system" evidence="6">
    <location>
        <position position="217"/>
    </location>
</feature>
<keyword evidence="4 6" id="KW-0378">Hydrolase</keyword>
<dbReference type="EMBL" id="CP052909">
    <property type="protein sequence ID" value="QNJ98324.1"/>
    <property type="molecule type" value="Genomic_DNA"/>
</dbReference>
<evidence type="ECO:0000256" key="3">
    <source>
        <dbReference type="ARBA" id="ARBA00022729"/>
    </source>
</evidence>
<gene>
    <name evidence="9" type="ORF">ALE3EI_1775</name>
</gene>
<dbReference type="InterPro" id="IPR017317">
    <property type="entry name" value="Pept_S8_subtilisin_bacteroid-2"/>
</dbReference>
<dbReference type="InterPro" id="IPR050131">
    <property type="entry name" value="Peptidase_S8_subtilisin-like"/>
</dbReference>
<evidence type="ECO:0000259" key="7">
    <source>
        <dbReference type="Pfam" id="PF00082"/>
    </source>
</evidence>
<feature type="active site" description="Charge relay system" evidence="6">
    <location>
        <position position="394"/>
    </location>
</feature>
<dbReference type="RefSeq" id="WP_186987929.1">
    <property type="nucleotide sequence ID" value="NZ_CP052909.1"/>
</dbReference>
<evidence type="ECO:0000256" key="5">
    <source>
        <dbReference type="ARBA" id="ARBA00022825"/>
    </source>
</evidence>
<accession>A0A7G8PVF8</accession>
<keyword evidence="10" id="KW-1185">Reference proteome</keyword>
<comment type="similarity">
    <text evidence="1 6">Belongs to the peptidase S8 family.</text>
</comment>
<dbReference type="InterPro" id="IPR036852">
    <property type="entry name" value="Peptidase_S8/S53_dom_sf"/>
</dbReference>
<evidence type="ECO:0000256" key="6">
    <source>
        <dbReference type="PROSITE-ProRule" id="PRU01240"/>
    </source>
</evidence>
<keyword evidence="3" id="KW-0732">Signal</keyword>
<evidence type="ECO:0000313" key="9">
    <source>
        <dbReference type="EMBL" id="QNJ98324.1"/>
    </source>
</evidence>
<keyword evidence="2 6" id="KW-0645">Protease</keyword>
<sequence length="539" mass="59012">MKRLLFLGLLSVTQITVAQIQDAWVFFADKEDVQASIANPISILTQESIDRKTMHGVVIDERDVPVNESYISTIKNQTGITVFAKSKWMNCVYVQGTQNNIENLLGLPFVTDVEYADKDLNLIPDHTPAADKFAIENDQSRVVYNYGDATNQTEMIGIDYVHEQNFTGEDMIVAVMDSGFPNFASNPGFANIISEGRLLGTFDFFSRTTNVTGTGSHGISTSSDIGGFIQDEFVGTAPNASFYLFRTEYGPDENPREEAWWVEALERADSLGVDVVNTSLSYQEYDNSNYSHSYADLDGQTTFAARGANLAFDKGMLLVSSAGNAGNGFGTVATPADAPGVLTVGAVDLNGNYVSFSSRGPTVDGRVKPDVMAKGLDAAVISQNGNVTTSNGTSFSSPIMAGAVTSLWEVRPELRNYQIMQIVRESAHLFHNPTNEMGYGIPNFEDAYNAVITLGLEDEMLDKYFALYPNPVVDVLHISFPEDSNSADLVIYNVLGTKIMETPITRDRNRIDMSSFTSGIYLVTITSGTKRNSYKIVKQ</sequence>